<reference evidence="2 3" key="1">
    <citation type="submission" date="2017-05" db="EMBL/GenBank/DDBJ databases">
        <authorList>
            <person name="Song R."/>
            <person name="Chenine A.L."/>
            <person name="Ruprecht R.M."/>
        </authorList>
    </citation>
    <scope>NUCLEOTIDE SEQUENCE [LARGE SCALE GENOMIC DNA]</scope>
    <source>
        <strain evidence="2 3">CECT 8898</strain>
    </source>
</reference>
<dbReference type="AlphaFoldDB" id="A0A238L530"/>
<dbReference type="RefSeq" id="WP_176445289.1">
    <property type="nucleotide sequence ID" value="NZ_FXYF01000020.1"/>
</dbReference>
<dbReference type="EMBL" id="FXYF01000020">
    <property type="protein sequence ID" value="SMX50119.1"/>
    <property type="molecule type" value="Genomic_DNA"/>
</dbReference>
<dbReference type="CDD" id="cd02440">
    <property type="entry name" value="AdoMet_MTases"/>
    <property type="match status" value="1"/>
</dbReference>
<dbReference type="Gene3D" id="3.40.50.150">
    <property type="entry name" value="Vaccinia Virus protein VP39"/>
    <property type="match status" value="1"/>
</dbReference>
<organism evidence="2 3">
    <name type="scientific">Maliponia aquimaris</name>
    <dbReference type="NCBI Taxonomy" id="1673631"/>
    <lineage>
        <taxon>Bacteria</taxon>
        <taxon>Pseudomonadati</taxon>
        <taxon>Pseudomonadota</taxon>
        <taxon>Alphaproteobacteria</taxon>
        <taxon>Rhodobacterales</taxon>
        <taxon>Paracoccaceae</taxon>
        <taxon>Maliponia</taxon>
    </lineage>
</organism>
<dbReference type="InterPro" id="IPR013216">
    <property type="entry name" value="Methyltransf_11"/>
</dbReference>
<dbReference type="Pfam" id="PF08241">
    <property type="entry name" value="Methyltransf_11"/>
    <property type="match status" value="1"/>
</dbReference>
<dbReference type="EC" id="2.1.1.163" evidence="2"/>
<evidence type="ECO:0000313" key="2">
    <source>
        <dbReference type="EMBL" id="SMX50119.1"/>
    </source>
</evidence>
<dbReference type="GO" id="GO:0032259">
    <property type="term" value="P:methylation"/>
    <property type="evidence" value="ECO:0007669"/>
    <property type="project" value="UniProtKB-KW"/>
</dbReference>
<sequence>MPDLYLTISDQPDTMLDAIATSMDARANDPAMRDICARYMGALPHGAEFLEIGCGNGASTELLLEAAGPAKVTAVDPSPGLLARARQRFAHRDGVNFVPGDAVATGQADAGFDVVVAHTVYSHLDAPEAALAEAFRVLRPGGTLAIFDGDYATNTVALFDRDPLQAVMQAAQRNLIHDPYIMRRLPRLLADAGFEGLRSTAHGFVQTDRPDYIESLMARSVDAAERAGECGGELASGFKAETALRVANGTFYGAILFISAIALKPALTEA</sequence>
<name>A0A238L530_9RHOB</name>
<feature type="domain" description="Methyltransferase type 11" evidence="1">
    <location>
        <begin position="50"/>
        <end position="146"/>
    </location>
</feature>
<dbReference type="SUPFAM" id="SSF53335">
    <property type="entry name" value="S-adenosyl-L-methionine-dependent methyltransferases"/>
    <property type="match status" value="1"/>
</dbReference>
<keyword evidence="3" id="KW-1185">Reference proteome</keyword>
<dbReference type="PANTHER" id="PTHR42912">
    <property type="entry name" value="METHYLTRANSFERASE"/>
    <property type="match status" value="1"/>
</dbReference>
<keyword evidence="2" id="KW-0489">Methyltransferase</keyword>
<evidence type="ECO:0000259" key="1">
    <source>
        <dbReference type="Pfam" id="PF08241"/>
    </source>
</evidence>
<dbReference type="GO" id="GO:0043770">
    <property type="term" value="F:demethylmenaquinone methyltransferase activity"/>
    <property type="evidence" value="ECO:0007669"/>
    <property type="project" value="UniProtKB-EC"/>
</dbReference>
<protein>
    <submittedName>
        <fullName evidence="2">Demethylmenaquinone methyltransferase</fullName>
        <ecNumber evidence="2">2.1.1.163</ecNumber>
    </submittedName>
</protein>
<dbReference type="GO" id="GO:0008757">
    <property type="term" value="F:S-adenosylmethionine-dependent methyltransferase activity"/>
    <property type="evidence" value="ECO:0007669"/>
    <property type="project" value="InterPro"/>
</dbReference>
<evidence type="ECO:0000313" key="3">
    <source>
        <dbReference type="Proteomes" id="UP000207598"/>
    </source>
</evidence>
<accession>A0A238L530</accession>
<dbReference type="InterPro" id="IPR050508">
    <property type="entry name" value="Methyltransf_Superfamily"/>
</dbReference>
<gene>
    <name evidence="2" type="primary">ubiE_2</name>
    <name evidence="2" type="ORF">MAA8898_04613</name>
</gene>
<proteinExistence type="predicted"/>
<dbReference type="InterPro" id="IPR029063">
    <property type="entry name" value="SAM-dependent_MTases_sf"/>
</dbReference>
<keyword evidence="2" id="KW-0808">Transferase</keyword>
<dbReference type="Proteomes" id="UP000207598">
    <property type="component" value="Unassembled WGS sequence"/>
</dbReference>